<name>A0ABM4D0F5_HYDVU</name>
<dbReference type="SUPFAM" id="SSF56672">
    <property type="entry name" value="DNA/RNA polymerases"/>
    <property type="match status" value="1"/>
</dbReference>
<organism evidence="2 3">
    <name type="scientific">Hydra vulgaris</name>
    <name type="common">Hydra</name>
    <name type="synonym">Hydra attenuata</name>
    <dbReference type="NCBI Taxonomy" id="6087"/>
    <lineage>
        <taxon>Eukaryota</taxon>
        <taxon>Metazoa</taxon>
        <taxon>Cnidaria</taxon>
        <taxon>Hydrozoa</taxon>
        <taxon>Hydroidolina</taxon>
        <taxon>Anthoathecata</taxon>
        <taxon>Aplanulata</taxon>
        <taxon>Hydridae</taxon>
        <taxon>Hydra</taxon>
    </lineage>
</organism>
<evidence type="ECO:0000259" key="1">
    <source>
        <dbReference type="PROSITE" id="PS50878"/>
    </source>
</evidence>
<dbReference type="Pfam" id="PF00078">
    <property type="entry name" value="RVT_1"/>
    <property type="match status" value="1"/>
</dbReference>
<protein>
    <submittedName>
        <fullName evidence="3">Uncharacterized protein LOC136088011</fullName>
    </submittedName>
</protein>
<reference evidence="3" key="1">
    <citation type="submission" date="2025-08" db="UniProtKB">
        <authorList>
            <consortium name="RefSeq"/>
        </authorList>
    </citation>
    <scope>IDENTIFICATION</scope>
</reference>
<dbReference type="Pfam" id="PF26215">
    <property type="entry name" value="HTH_animal"/>
    <property type="match status" value="1"/>
</dbReference>
<dbReference type="PROSITE" id="PS50878">
    <property type="entry name" value="RT_POL"/>
    <property type="match status" value="1"/>
</dbReference>
<dbReference type="InterPro" id="IPR058912">
    <property type="entry name" value="HTH_animal"/>
</dbReference>
<proteinExistence type="predicted"/>
<evidence type="ECO:0000313" key="2">
    <source>
        <dbReference type="Proteomes" id="UP001652625"/>
    </source>
</evidence>
<dbReference type="RefSeq" id="XP_065667720.1">
    <property type="nucleotide sequence ID" value="XM_065811648.1"/>
</dbReference>
<dbReference type="GeneID" id="136088011"/>
<dbReference type="PANTHER" id="PTHR21301:SF10">
    <property type="entry name" value="REVERSE TRANSCRIPTASE DOMAIN-CONTAINING PROTEIN"/>
    <property type="match status" value="1"/>
</dbReference>
<gene>
    <name evidence="3" type="primary">LOC136088011</name>
</gene>
<dbReference type="Proteomes" id="UP001652625">
    <property type="component" value="Chromosome 12"/>
</dbReference>
<dbReference type="PANTHER" id="PTHR21301">
    <property type="entry name" value="REVERSE TRANSCRIPTASE"/>
    <property type="match status" value="1"/>
</dbReference>
<sequence>MLKKNYYSEKLKKNNSTQKTWNIIKEVIGKKNLDRNALPTNLKINNNLIVNKSLVAETLNNFFVNVGSNLASKIGPSQTIFRSYLTPNKSVMSNHELTEDELLNSVSLLKPNKSSGADDVSSIVIIKPISFIKIPLFNLSLKHGVFPENLKCAKVTPIYKTGDPSDVSNYRPISILTCFSKILERVMYNRLFSFLTNNKILYDKQFGFKSGHSTDRAIIHLVHEIFKAFDENKFTLGVFIDLTKSWLIDPSEIQISFDVVALYPSIPIDRAIPVIIDILNNDIDNLKKRTKLTLSDIHEMIELCLKQCYFLYKNEIRSIPNSGSIGLSLMVVVAEAFLQHLETKALIIAEIGHFSQKTYRRYVDDSHARFDSIQNHDKFLKLLNEQDPAIKYTSEKENNKKELNFLDITVTNTNNSYYNFKIHRKSAITNIQIKPTSNVNPKIVMGVFKGFVSRAVKICSKKYLNNEIQFLVNMFAENGHDRLKLETTAKNYIQKRINLSK</sequence>
<dbReference type="InterPro" id="IPR043502">
    <property type="entry name" value="DNA/RNA_pol_sf"/>
</dbReference>
<accession>A0ABM4D0F5</accession>
<keyword evidence="2" id="KW-1185">Reference proteome</keyword>
<dbReference type="InterPro" id="IPR000477">
    <property type="entry name" value="RT_dom"/>
</dbReference>
<evidence type="ECO:0000313" key="3">
    <source>
        <dbReference type="RefSeq" id="XP_065667720.1"/>
    </source>
</evidence>
<feature type="domain" description="Reverse transcriptase" evidence="1">
    <location>
        <begin position="139"/>
        <end position="422"/>
    </location>
</feature>